<comment type="caution">
    <text evidence="3">The sequence shown here is derived from an EMBL/GenBank/DDBJ whole genome shotgun (WGS) entry which is preliminary data.</text>
</comment>
<name>A0A1F4XFT3_9BACT</name>
<dbReference type="Gene3D" id="3.40.710.10">
    <property type="entry name" value="DD-peptidase/beta-lactamase superfamily"/>
    <property type="match status" value="1"/>
</dbReference>
<evidence type="ECO:0000259" key="2">
    <source>
        <dbReference type="Pfam" id="PF00768"/>
    </source>
</evidence>
<reference evidence="3 4" key="1">
    <citation type="journal article" date="2016" name="Nat. Commun.">
        <title>Thousands of microbial genomes shed light on interconnected biogeochemical processes in an aquifer system.</title>
        <authorList>
            <person name="Anantharaman K."/>
            <person name="Brown C.T."/>
            <person name="Hug L.A."/>
            <person name="Sharon I."/>
            <person name="Castelle C.J."/>
            <person name="Probst A.J."/>
            <person name="Thomas B.C."/>
            <person name="Singh A."/>
            <person name="Wilkins M.J."/>
            <person name="Karaoz U."/>
            <person name="Brodie E.L."/>
            <person name="Williams K.H."/>
            <person name="Hubbard S.S."/>
            <person name="Banfield J.F."/>
        </authorList>
    </citation>
    <scope>NUCLEOTIDE SEQUENCE [LARGE SCALE GENOMIC DNA]</scope>
</reference>
<evidence type="ECO:0000256" key="1">
    <source>
        <dbReference type="SAM" id="Phobius"/>
    </source>
</evidence>
<dbReference type="GO" id="GO:0009002">
    <property type="term" value="F:serine-type D-Ala-D-Ala carboxypeptidase activity"/>
    <property type="evidence" value="ECO:0007669"/>
    <property type="project" value="InterPro"/>
</dbReference>
<gene>
    <name evidence="3" type="ORF">A2943_01360</name>
</gene>
<feature type="transmembrane region" description="Helical" evidence="1">
    <location>
        <begin position="7"/>
        <end position="33"/>
    </location>
</feature>
<evidence type="ECO:0000313" key="3">
    <source>
        <dbReference type="EMBL" id="OGC80539.1"/>
    </source>
</evidence>
<keyword evidence="1" id="KW-0812">Transmembrane</keyword>
<dbReference type="GO" id="GO:0006508">
    <property type="term" value="P:proteolysis"/>
    <property type="evidence" value="ECO:0007669"/>
    <property type="project" value="InterPro"/>
</dbReference>
<dbReference type="EMBL" id="MEWX01000019">
    <property type="protein sequence ID" value="OGC80539.1"/>
    <property type="molecule type" value="Genomic_DNA"/>
</dbReference>
<dbReference type="STRING" id="1797243.A2943_01360"/>
<dbReference type="PANTHER" id="PTHR21581:SF6">
    <property type="entry name" value="TRAFFICKING PROTEIN PARTICLE COMPLEX SUBUNIT 12"/>
    <property type="match status" value="1"/>
</dbReference>
<organism evidence="3 4">
    <name type="scientific">Candidatus Adlerbacteria bacterium RIFCSPLOWO2_01_FULL_51_16</name>
    <dbReference type="NCBI Taxonomy" id="1797243"/>
    <lineage>
        <taxon>Bacteria</taxon>
        <taxon>Candidatus Adleribacteriota</taxon>
    </lineage>
</organism>
<dbReference type="Pfam" id="PF00768">
    <property type="entry name" value="Peptidase_S11"/>
    <property type="match status" value="1"/>
</dbReference>
<dbReference type="PANTHER" id="PTHR21581">
    <property type="entry name" value="D-ALANYL-D-ALANINE CARBOXYPEPTIDASE"/>
    <property type="match status" value="1"/>
</dbReference>
<keyword evidence="1" id="KW-0472">Membrane</keyword>
<feature type="domain" description="Peptidase S11 D-alanyl-D-alanine carboxypeptidase A N-terminal" evidence="2">
    <location>
        <begin position="48"/>
        <end position="273"/>
    </location>
</feature>
<dbReference type="InterPro" id="IPR001967">
    <property type="entry name" value="Peptidase_S11_N"/>
</dbReference>
<evidence type="ECO:0000313" key="4">
    <source>
        <dbReference type="Proteomes" id="UP000176185"/>
    </source>
</evidence>
<accession>A0A1F4XFT3</accession>
<dbReference type="SUPFAM" id="SSF56601">
    <property type="entry name" value="beta-lactamase/transpeptidase-like"/>
    <property type="match status" value="1"/>
</dbReference>
<keyword evidence="1" id="KW-1133">Transmembrane helix</keyword>
<dbReference type="Proteomes" id="UP000176185">
    <property type="component" value="Unassembled WGS sequence"/>
</dbReference>
<dbReference type="InterPro" id="IPR012338">
    <property type="entry name" value="Beta-lactam/transpept-like"/>
</dbReference>
<sequence length="297" mass="31114">MIPRHTAATALLVCIGIIFFCAAAIALFTFFVAQQASNEPGQYPPQVTLSPEKLTARAAIIYDVIEKRTLFSKNASEPLPLASLTKLMAAEAVLAMHPADTLVVITSEALRSEGDSGLRAGEVWSLRDLLMLGLVASSNDAMAAAAGSAGNVVEAMNAVAAHLGLTETYFLNPTGLDLDPETSGAYGSAHDVAILAADFLKNHGEFFEATAKETISIHIGERTIEATSTAAPLLSTPGFIGAKTGYTELAGGNLVAVFDISVGHPLIAVVLGSTHEERFEDIKALIFAAHEAVLQQP</sequence>
<protein>
    <recommendedName>
        <fullName evidence="2">Peptidase S11 D-alanyl-D-alanine carboxypeptidase A N-terminal domain-containing protein</fullName>
    </recommendedName>
</protein>
<proteinExistence type="predicted"/>
<dbReference type="AlphaFoldDB" id="A0A1F4XFT3"/>